<accession>A0ABT8RCT8</accession>
<keyword evidence="6" id="KW-0690">Ribosome biogenesis</keyword>
<feature type="binding site" evidence="6">
    <location>
        <begin position="16"/>
        <end position="23"/>
    </location>
    <ligand>
        <name>GTP</name>
        <dbReference type="ChEBI" id="CHEBI:37565"/>
    </ligand>
</feature>
<feature type="domain" description="Era-type G" evidence="8">
    <location>
        <begin position="8"/>
        <end position="173"/>
    </location>
</feature>
<dbReference type="NCBIfam" id="TIGR00436">
    <property type="entry name" value="era"/>
    <property type="match status" value="1"/>
</dbReference>
<keyword evidence="6" id="KW-0963">Cytoplasm</keyword>
<dbReference type="CDD" id="cd22534">
    <property type="entry name" value="KH-II_Era"/>
    <property type="match status" value="1"/>
</dbReference>
<dbReference type="InterPro" id="IPR005225">
    <property type="entry name" value="Small_GTP-bd"/>
</dbReference>
<evidence type="ECO:0000256" key="1">
    <source>
        <dbReference type="ARBA" id="ARBA00007921"/>
    </source>
</evidence>
<evidence type="ECO:0000256" key="4">
    <source>
        <dbReference type="ARBA" id="ARBA00022884"/>
    </source>
</evidence>
<evidence type="ECO:0000313" key="10">
    <source>
        <dbReference type="Proteomes" id="UP001168528"/>
    </source>
</evidence>
<feature type="region of interest" description="G2" evidence="7">
    <location>
        <begin position="42"/>
        <end position="46"/>
    </location>
</feature>
<comment type="caution">
    <text evidence="9">The sequence shown here is derived from an EMBL/GenBank/DDBJ whole genome shotgun (WGS) entry which is preliminary data.</text>
</comment>
<feature type="region of interest" description="G3" evidence="7">
    <location>
        <begin position="63"/>
        <end position="66"/>
    </location>
</feature>
<keyword evidence="4 6" id="KW-0694">RNA-binding</keyword>
<dbReference type="InterPro" id="IPR006073">
    <property type="entry name" value="GTP-bd"/>
</dbReference>
<dbReference type="Proteomes" id="UP001168528">
    <property type="component" value="Unassembled WGS sequence"/>
</dbReference>
<evidence type="ECO:0000256" key="2">
    <source>
        <dbReference type="ARBA" id="ARBA00020484"/>
    </source>
</evidence>
<comment type="subunit">
    <text evidence="6">Monomer.</text>
</comment>
<dbReference type="NCBIfam" id="TIGR00231">
    <property type="entry name" value="small_GTP"/>
    <property type="match status" value="1"/>
</dbReference>
<sequence length="296" mass="34155">MTTPPEHKAGFVSIIGKPNVGKSTLMNALVGEKLSIITSKAQTTRHRIMGIINGDNFQIVYSDTPGIIEPKYELHKSMMRFVQTSLEDADVVLFVTDIYEKTGEEELIARLQHIQVPLFLVLNKIDQATQEQVNERLTFWQEKINPKEVMAVSALNKFNTERILQAIQEHLPLHPPYFPKDELTDKPERFFAAEIIREKIFLNYKKEVPYSCEVVVTEFKEKEDIIVIRAEIMVERATQRAIIIGHQGEAIKKVGIQAREDMEAFFGKKIFLEQYVKVEPDWRSQTKSLDRFGYNS</sequence>
<dbReference type="SUPFAM" id="SSF54814">
    <property type="entry name" value="Prokaryotic type KH domain (KH-domain type II)"/>
    <property type="match status" value="1"/>
</dbReference>
<name>A0ABT8RCT8_9BACT</name>
<dbReference type="InterPro" id="IPR015946">
    <property type="entry name" value="KH_dom-like_a/b"/>
</dbReference>
<dbReference type="InterPro" id="IPR004044">
    <property type="entry name" value="KH_dom_type_2"/>
</dbReference>
<dbReference type="PROSITE" id="PS51713">
    <property type="entry name" value="G_ERA"/>
    <property type="match status" value="1"/>
</dbReference>
<dbReference type="RefSeq" id="WP_302039851.1">
    <property type="nucleotide sequence ID" value="NZ_JAUKPO010000016.1"/>
</dbReference>
<keyword evidence="10" id="KW-1185">Reference proteome</keyword>
<evidence type="ECO:0000256" key="5">
    <source>
        <dbReference type="ARBA" id="ARBA00023134"/>
    </source>
</evidence>
<dbReference type="Pfam" id="PF01926">
    <property type="entry name" value="MMR_HSR1"/>
    <property type="match status" value="1"/>
</dbReference>
<evidence type="ECO:0000313" key="9">
    <source>
        <dbReference type="EMBL" id="MDO1449048.1"/>
    </source>
</evidence>
<dbReference type="SUPFAM" id="SSF52540">
    <property type="entry name" value="P-loop containing nucleoside triphosphate hydrolases"/>
    <property type="match status" value="1"/>
</dbReference>
<feature type="region of interest" description="G1" evidence="7">
    <location>
        <begin position="16"/>
        <end position="23"/>
    </location>
</feature>
<dbReference type="InterPro" id="IPR005662">
    <property type="entry name" value="GTPase_Era-like"/>
</dbReference>
<dbReference type="Gene3D" id="3.40.50.300">
    <property type="entry name" value="P-loop containing nucleotide triphosphate hydrolases"/>
    <property type="match status" value="1"/>
</dbReference>
<keyword evidence="5 6" id="KW-0342">GTP-binding</keyword>
<keyword evidence="6" id="KW-0699">rRNA-binding</keyword>
<keyword evidence="6" id="KW-0472">Membrane</keyword>
<feature type="region of interest" description="G5" evidence="7">
    <location>
        <begin position="152"/>
        <end position="154"/>
    </location>
</feature>
<comment type="similarity">
    <text evidence="1 6 7">Belongs to the TRAFAC class TrmE-Era-EngA-EngB-Septin-like GTPase superfamily. Era GTPase family.</text>
</comment>
<gene>
    <name evidence="6 9" type="primary">era</name>
    <name evidence="9" type="ORF">Q0590_22415</name>
</gene>
<reference evidence="9" key="1">
    <citation type="submission" date="2023-07" db="EMBL/GenBank/DDBJ databases">
        <title>The genome sequence of Rhodocytophaga aerolata KACC 12507.</title>
        <authorList>
            <person name="Zhang X."/>
        </authorList>
    </citation>
    <scope>NUCLEOTIDE SEQUENCE</scope>
    <source>
        <strain evidence="9">KACC 12507</strain>
    </source>
</reference>
<comment type="function">
    <text evidence="6">An essential GTPase that binds both GDP and GTP, with rapid nucleotide exchange. Plays a role in 16S rRNA processing and 30S ribosomal subunit biogenesis and possibly also in cell cycle regulation and energy metabolism.</text>
</comment>
<feature type="binding site" evidence="6">
    <location>
        <begin position="123"/>
        <end position="126"/>
    </location>
    <ligand>
        <name>GTP</name>
        <dbReference type="ChEBI" id="CHEBI:37565"/>
    </ligand>
</feature>
<dbReference type="PRINTS" id="PR00326">
    <property type="entry name" value="GTP1OBG"/>
</dbReference>
<dbReference type="InterPro" id="IPR030388">
    <property type="entry name" value="G_ERA_dom"/>
</dbReference>
<evidence type="ECO:0000256" key="7">
    <source>
        <dbReference type="PROSITE-ProRule" id="PRU01050"/>
    </source>
</evidence>
<evidence type="ECO:0000256" key="6">
    <source>
        <dbReference type="HAMAP-Rule" id="MF_00367"/>
    </source>
</evidence>
<dbReference type="PANTHER" id="PTHR42698">
    <property type="entry name" value="GTPASE ERA"/>
    <property type="match status" value="1"/>
</dbReference>
<feature type="binding site" evidence="6">
    <location>
        <begin position="63"/>
        <end position="67"/>
    </location>
    <ligand>
        <name>GTP</name>
        <dbReference type="ChEBI" id="CHEBI:37565"/>
    </ligand>
</feature>
<keyword evidence="6" id="KW-1003">Cell membrane</keyword>
<protein>
    <recommendedName>
        <fullName evidence="2 6">GTPase Era</fullName>
    </recommendedName>
</protein>
<feature type="region of interest" description="G4" evidence="7">
    <location>
        <begin position="123"/>
        <end position="126"/>
    </location>
</feature>
<dbReference type="NCBIfam" id="NF000908">
    <property type="entry name" value="PRK00089.1"/>
    <property type="match status" value="1"/>
</dbReference>
<dbReference type="PANTHER" id="PTHR42698:SF1">
    <property type="entry name" value="GTPASE ERA, MITOCHONDRIAL"/>
    <property type="match status" value="1"/>
</dbReference>
<dbReference type="InterPro" id="IPR027417">
    <property type="entry name" value="P-loop_NTPase"/>
</dbReference>
<dbReference type="Pfam" id="PF07650">
    <property type="entry name" value="KH_2"/>
    <property type="match status" value="1"/>
</dbReference>
<comment type="subcellular location">
    <subcellularLocation>
        <location evidence="6">Cytoplasm</location>
    </subcellularLocation>
    <subcellularLocation>
        <location evidence="6">Cell membrane</location>
        <topology evidence="6">Peripheral membrane protein</topology>
    </subcellularLocation>
</comment>
<dbReference type="HAMAP" id="MF_00367">
    <property type="entry name" value="GTPase_Era"/>
    <property type="match status" value="1"/>
</dbReference>
<organism evidence="9 10">
    <name type="scientific">Rhodocytophaga aerolata</name>
    <dbReference type="NCBI Taxonomy" id="455078"/>
    <lineage>
        <taxon>Bacteria</taxon>
        <taxon>Pseudomonadati</taxon>
        <taxon>Bacteroidota</taxon>
        <taxon>Cytophagia</taxon>
        <taxon>Cytophagales</taxon>
        <taxon>Rhodocytophagaceae</taxon>
        <taxon>Rhodocytophaga</taxon>
    </lineage>
</organism>
<evidence type="ECO:0000256" key="3">
    <source>
        <dbReference type="ARBA" id="ARBA00022741"/>
    </source>
</evidence>
<dbReference type="CDD" id="cd04163">
    <property type="entry name" value="Era"/>
    <property type="match status" value="1"/>
</dbReference>
<proteinExistence type="inferred from homology"/>
<keyword evidence="3 6" id="KW-0547">Nucleotide-binding</keyword>
<evidence type="ECO:0000259" key="8">
    <source>
        <dbReference type="PROSITE" id="PS51713"/>
    </source>
</evidence>
<dbReference type="InterPro" id="IPR009019">
    <property type="entry name" value="KH_sf_prok-type"/>
</dbReference>
<dbReference type="Gene3D" id="3.30.300.20">
    <property type="match status" value="1"/>
</dbReference>
<dbReference type="EMBL" id="JAUKPO010000016">
    <property type="protein sequence ID" value="MDO1449048.1"/>
    <property type="molecule type" value="Genomic_DNA"/>
</dbReference>